<feature type="region of interest" description="Disordered" evidence="1">
    <location>
        <begin position="334"/>
        <end position="355"/>
    </location>
</feature>
<comment type="caution">
    <text evidence="2">The sequence shown here is derived from an EMBL/GenBank/DDBJ whole genome shotgun (WGS) entry which is preliminary data.</text>
</comment>
<feature type="compositionally biased region" description="Polar residues" evidence="1">
    <location>
        <begin position="518"/>
        <end position="538"/>
    </location>
</feature>
<organism evidence="2 3">
    <name type="scientific">Cladophialophora chaetospira</name>
    <dbReference type="NCBI Taxonomy" id="386627"/>
    <lineage>
        <taxon>Eukaryota</taxon>
        <taxon>Fungi</taxon>
        <taxon>Dikarya</taxon>
        <taxon>Ascomycota</taxon>
        <taxon>Pezizomycotina</taxon>
        <taxon>Eurotiomycetes</taxon>
        <taxon>Chaetothyriomycetidae</taxon>
        <taxon>Chaetothyriales</taxon>
        <taxon>Herpotrichiellaceae</taxon>
        <taxon>Cladophialophora</taxon>
    </lineage>
</organism>
<feature type="region of interest" description="Disordered" evidence="1">
    <location>
        <begin position="1"/>
        <end position="52"/>
    </location>
</feature>
<feature type="region of interest" description="Disordered" evidence="1">
    <location>
        <begin position="73"/>
        <end position="97"/>
    </location>
</feature>
<evidence type="ECO:0000313" key="2">
    <source>
        <dbReference type="EMBL" id="KAJ9615612.1"/>
    </source>
</evidence>
<feature type="region of interest" description="Disordered" evidence="1">
    <location>
        <begin position="550"/>
        <end position="615"/>
    </location>
</feature>
<evidence type="ECO:0000313" key="3">
    <source>
        <dbReference type="Proteomes" id="UP001172673"/>
    </source>
</evidence>
<feature type="compositionally biased region" description="Polar residues" evidence="1">
    <location>
        <begin position="18"/>
        <end position="28"/>
    </location>
</feature>
<protein>
    <submittedName>
        <fullName evidence="2">Uncharacterized protein</fullName>
    </submittedName>
</protein>
<gene>
    <name evidence="2" type="ORF">H2200_001687</name>
</gene>
<dbReference type="Proteomes" id="UP001172673">
    <property type="component" value="Unassembled WGS sequence"/>
</dbReference>
<feature type="compositionally biased region" description="Basic and acidic residues" evidence="1">
    <location>
        <begin position="36"/>
        <end position="46"/>
    </location>
</feature>
<keyword evidence="3" id="KW-1185">Reference proteome</keyword>
<evidence type="ECO:0000256" key="1">
    <source>
        <dbReference type="SAM" id="MobiDB-lite"/>
    </source>
</evidence>
<reference evidence="2" key="1">
    <citation type="submission" date="2022-10" db="EMBL/GenBank/DDBJ databases">
        <title>Culturing micro-colonial fungi from biological soil crusts in the Mojave desert and describing Neophaeococcomyces mojavensis, and introducing the new genera and species Taxawa tesnikishii.</title>
        <authorList>
            <person name="Kurbessoian T."/>
            <person name="Stajich J.E."/>
        </authorList>
    </citation>
    <scope>NUCLEOTIDE SEQUENCE</scope>
    <source>
        <strain evidence="2">TK_41</strain>
    </source>
</reference>
<feature type="compositionally biased region" description="Polar residues" evidence="1">
    <location>
        <begin position="604"/>
        <end position="613"/>
    </location>
</feature>
<dbReference type="AlphaFoldDB" id="A0AA38XLC4"/>
<feature type="region of interest" description="Disordered" evidence="1">
    <location>
        <begin position="414"/>
        <end position="538"/>
    </location>
</feature>
<feature type="compositionally biased region" description="Acidic residues" evidence="1">
    <location>
        <begin position="477"/>
        <end position="490"/>
    </location>
</feature>
<name>A0AA38XLC4_9EURO</name>
<accession>A0AA38XLC4</accession>
<sequence>MAEERRPTRPMLRPSSRVPRSQTHTSPQVVMDTIETETHEDPKPTFRDASTQTDITYRELTCSLGYIHAEPVNTGKRRREAGEDVEDSASKHHKTSHFHPHFDTFLFSKTRNRSLLTSAPPKLGSRDRESGLYRRVNGPASPELRRYPRGKRASSVERTRPQPQTPTPAPTQGGLFGSVRKVFGWVTGSTQGAAANEGQSQSQSQQNTLNGRDRDLTASFEENYADEGSPSPSPPLRRGAYYEPESPTPEPDTVDPSFFTKENWKRRRFANTRQGRAQLAAMDEANFNPTPTAGSTKRKLASVDGHVPGPKRGGFGIDDSYLDVDNEVEGIGESSLADTEPATPANKRPPPQTPLRSALRQTATNFGANFGTNIPSLGRSGKTVRINSVPTSAKAVYGQYGPAGEYRGSTFADISSQATDSPSDMPWEVKDMHSPNTLRNTRDNTPFRVDPNVRDPHDANWRPTPANPRPGQFVLPDFDDDDDDYEEEDASTVGLDQAQGAVPTQPPSTPRMSHAELPQTSPSTIEQSGLTGHTDTSIVSDAQELRLNKARSEAQKYKPAKSSRLSLSEQARSRSSSPPGEHSEFRESQIEVSTPGTFRPREATTPQDTTMMTASPMGREDLDNIITGEDGMTEYQREHEHDAWASEVFDNVIPQTYVEAGIASSYVDNLLRKTWTARDERESAEFWDREFEEGLQAAREAEEQGRELVWVTDPEEIMELEQNGY</sequence>
<feature type="compositionally biased region" description="Low complexity" evidence="1">
    <location>
        <begin position="562"/>
        <end position="577"/>
    </location>
</feature>
<feature type="compositionally biased region" description="Basic and acidic residues" evidence="1">
    <location>
        <begin position="451"/>
        <end position="460"/>
    </location>
</feature>
<proteinExistence type="predicted"/>
<feature type="region of interest" description="Disordered" evidence="1">
    <location>
        <begin position="116"/>
        <end position="176"/>
    </location>
</feature>
<feature type="region of interest" description="Disordered" evidence="1">
    <location>
        <begin position="191"/>
        <end position="320"/>
    </location>
</feature>
<dbReference type="EMBL" id="JAPDRK010000002">
    <property type="protein sequence ID" value="KAJ9615612.1"/>
    <property type="molecule type" value="Genomic_DNA"/>
</dbReference>